<dbReference type="AlphaFoldDB" id="A0A7L9VSF1"/>
<dbReference type="EMBL" id="CP062966">
    <property type="protein sequence ID" value="QOL69309.1"/>
    <property type="molecule type" value="Genomic_DNA"/>
</dbReference>
<evidence type="ECO:0000313" key="2">
    <source>
        <dbReference type="Proteomes" id="UP000593929"/>
    </source>
</evidence>
<evidence type="ECO:0000313" key="1">
    <source>
        <dbReference type="EMBL" id="QOL69309.1"/>
    </source>
</evidence>
<name>A0A7L9VSF1_LIMMU</name>
<organism evidence="1 2">
    <name type="scientific">Limosilactobacillus mucosae</name>
    <name type="common">Lactobacillus mucosae</name>
    <dbReference type="NCBI Taxonomy" id="97478"/>
    <lineage>
        <taxon>Bacteria</taxon>
        <taxon>Bacillati</taxon>
        <taxon>Bacillota</taxon>
        <taxon>Bacilli</taxon>
        <taxon>Lactobacillales</taxon>
        <taxon>Lactobacillaceae</taxon>
        <taxon>Limosilactobacillus</taxon>
    </lineage>
</organism>
<dbReference type="Gene3D" id="1.10.132.100">
    <property type="match status" value="1"/>
</dbReference>
<sequence>MKDWRRSMAEESFNLLTSPWIKVIGLDSDEEKQISLEDLFQNAQNYRRLAGEMRSQDLAILRFLLAILTTVYTRFDANGNPYEWLELDSKSWRPIENSLDDDTDDIQEDLLATWEDLFQRGSFSDIVVKYLEKYAARFDVFGKQPFYQVTAEIYDDLTSKKIASGKGTVAIKQMNRLISESNNSPDIFSPKSSSQKNKIGTAEFVRWLISYQNFTGTTDKTKIKGVEKYSASAGWLYGLDTVYAQGKTLFETLMLNLVLISDFSGEYGNIIQKPNWEFASQADYVKYLLEKKAPDNIAGLYTNWSRMIYVRWDEEPTVFSTCLPKFDDDAINNEIEPMTTWRVKDRHHNTKHLSDLGKKMWRNFGLYVPTEADTQNADMKPGIVNWLSLLKDEQLIPDAHYVNLATANLISDGNATSQLPAAEISDDLYINADILFDLHWTTKIEDAIEYTQQIIKYYWGFANGLAELRGIGDKRDFANRLSEDFYNRLNEPFNNWLIDLDPMQPTTPQILKWEDEVLLRQVDEQVNAVMATASPKEIIGKHEDKNNEKMIKNIFILVNILRASINKYRKKLR</sequence>
<dbReference type="Pfam" id="PF09481">
    <property type="entry name" value="CRISPR_Cse1"/>
    <property type="match status" value="1"/>
</dbReference>
<accession>A0A7L9VSF1</accession>
<dbReference type="Proteomes" id="UP000593929">
    <property type="component" value="Chromosome"/>
</dbReference>
<protein>
    <submittedName>
        <fullName evidence="1">Type I-E CRISPR-associated protein Cse1/CasA</fullName>
    </submittedName>
</protein>
<proteinExistence type="predicted"/>
<gene>
    <name evidence="1" type="ORF">LM011_07950</name>
</gene>
<dbReference type="InterPro" id="IPR013381">
    <property type="entry name" value="CRISPR-assoc_prot_Cse1"/>
</dbReference>
<reference evidence="1 2" key="1">
    <citation type="submission" date="2020-10" db="EMBL/GenBank/DDBJ databases">
        <title>Genome sequencing of Lactobacillus mucosae KCTC 21011.</title>
        <authorList>
            <person name="Kim J."/>
        </authorList>
    </citation>
    <scope>NUCLEOTIDE SEQUENCE [LARGE SCALE GENOMIC DNA]</scope>
    <source>
        <strain evidence="1 2">LM011</strain>
    </source>
</reference>